<dbReference type="AlphaFoldDB" id="A0A069P7L0"/>
<dbReference type="EMBL" id="JFHE01000003">
    <property type="protein sequence ID" value="KDR36507.1"/>
    <property type="molecule type" value="Genomic_DNA"/>
</dbReference>
<evidence type="ECO:0000313" key="2">
    <source>
        <dbReference type="EMBL" id="KDR36507.1"/>
    </source>
</evidence>
<accession>A0A069P7L0</accession>
<evidence type="ECO:0000313" key="3">
    <source>
        <dbReference type="Proteomes" id="UP000027439"/>
    </source>
</evidence>
<proteinExistence type="predicted"/>
<dbReference type="STRING" id="1071679.BG57_16810"/>
<reference evidence="2 3" key="1">
    <citation type="submission" date="2014-03" db="EMBL/GenBank/DDBJ databases">
        <title>Draft Genome Sequences of Four Burkholderia Strains.</title>
        <authorList>
            <person name="Liu X.Y."/>
            <person name="Li C.X."/>
            <person name="Xu J.H."/>
        </authorList>
    </citation>
    <scope>NUCLEOTIDE SEQUENCE [LARGE SCALE GENOMIC DNA]</scope>
    <source>
        <strain evidence="2 3">R27</strain>
    </source>
</reference>
<dbReference type="Proteomes" id="UP000027439">
    <property type="component" value="Unassembled WGS sequence"/>
</dbReference>
<keyword evidence="1" id="KW-0472">Membrane</keyword>
<keyword evidence="1" id="KW-0812">Transmembrane</keyword>
<keyword evidence="1" id="KW-1133">Transmembrane helix</keyword>
<dbReference type="eggNOG" id="ENOG50316KC">
    <property type="taxonomic scope" value="Bacteria"/>
</dbReference>
<organism evidence="2 3">
    <name type="scientific">Caballeronia grimmiae</name>
    <dbReference type="NCBI Taxonomy" id="1071679"/>
    <lineage>
        <taxon>Bacteria</taxon>
        <taxon>Pseudomonadati</taxon>
        <taxon>Pseudomonadota</taxon>
        <taxon>Betaproteobacteria</taxon>
        <taxon>Burkholderiales</taxon>
        <taxon>Burkholderiaceae</taxon>
        <taxon>Caballeronia</taxon>
    </lineage>
</organism>
<sequence length="153" mass="15787">MLLFAVHPYSNARSTPKRGAVQGSARGRDIMEDIFDFDIAAGERRASPGVARSIRGARSVRSGSSSDGQELAAGEAIDIYHWAAVALVTALMCAVLGYAAGTPALSRAANMTSLVFGVAGGMLTASGIVRRLRARLTANGPGKPLAVTVAESQ</sequence>
<gene>
    <name evidence="2" type="ORF">BG57_16810</name>
</gene>
<feature type="transmembrane region" description="Helical" evidence="1">
    <location>
        <begin position="111"/>
        <end position="129"/>
    </location>
</feature>
<protein>
    <submittedName>
        <fullName evidence="2">Uncharacterized protein</fullName>
    </submittedName>
</protein>
<evidence type="ECO:0000256" key="1">
    <source>
        <dbReference type="SAM" id="Phobius"/>
    </source>
</evidence>
<comment type="caution">
    <text evidence="2">The sequence shown here is derived from an EMBL/GenBank/DDBJ whole genome shotgun (WGS) entry which is preliminary data.</text>
</comment>
<feature type="transmembrane region" description="Helical" evidence="1">
    <location>
        <begin position="79"/>
        <end position="99"/>
    </location>
</feature>
<name>A0A069P7L0_9BURK</name>